<dbReference type="InterPro" id="IPR018211">
    <property type="entry name" value="ADH_Fe_CS"/>
</dbReference>
<reference evidence="4 5" key="1">
    <citation type="submission" date="2019-10" db="EMBL/GenBank/DDBJ databases">
        <title>Description of Paenibacillus choica sp. nov.</title>
        <authorList>
            <person name="Carlier A."/>
            <person name="Qi S."/>
        </authorList>
    </citation>
    <scope>NUCLEOTIDE SEQUENCE [LARGE SCALE GENOMIC DNA]</scope>
    <source>
        <strain evidence="4 5">LMG 31460</strain>
    </source>
</reference>
<evidence type="ECO:0000313" key="4">
    <source>
        <dbReference type="EMBL" id="NOU90835.1"/>
    </source>
</evidence>
<dbReference type="InterPro" id="IPR056798">
    <property type="entry name" value="ADH_Fe_C"/>
</dbReference>
<sequence length="396" mass="42733">MNRYGNGGISLFTCFLPKVEFGAGKVNHIADYVKGMGTKAVIAIDPYMHSIGLGDRIASQLKKVFIESVIFSDIEPNPSCFKVDEMAKRAKAEQCDFVIAIGGGSAIDFGKGLAVMVNGRGSSWDYTERNDHEVLRPGSDTLPLIAIPTTSGTGSESTPFSVLNNPALKEKSTIVNERIFPRIAIVDPELMISMPSKITASTGFDAFAHALESFISLKANPFTTMVSKEAMSIVVRNLPEAVANGGNVKARENLAWASTLAGAAIAHIGVTLPHSLAQPVGGMFGVPHGDSIAACMVNVLEVSWQSDLEKFAAISTIIDPSISSLTLRQRAEKCPELVSRLLSDINLHVKFSTFGMTENDIDKATSIALTGYYFDIECHPKKVTREEIRQIYKACL</sequence>
<dbReference type="Gene3D" id="1.20.1090.10">
    <property type="entry name" value="Dehydroquinate synthase-like - alpha domain"/>
    <property type="match status" value="1"/>
</dbReference>
<dbReference type="PANTHER" id="PTHR11496:SF104">
    <property type="entry name" value="3-DEOXY-ALPHA-D-MANNO-OCTULOSONATE 8-OXIDASE"/>
    <property type="match status" value="1"/>
</dbReference>
<feature type="domain" description="Alcohol dehydrogenase iron-type/glycerol dehydrogenase GldA" evidence="2">
    <location>
        <begin position="18"/>
        <end position="188"/>
    </location>
</feature>
<evidence type="ECO:0000259" key="2">
    <source>
        <dbReference type="Pfam" id="PF00465"/>
    </source>
</evidence>
<dbReference type="CDD" id="cd08185">
    <property type="entry name" value="Fe-ADH-like"/>
    <property type="match status" value="1"/>
</dbReference>
<evidence type="ECO:0000259" key="3">
    <source>
        <dbReference type="Pfam" id="PF25137"/>
    </source>
</evidence>
<dbReference type="SUPFAM" id="SSF56796">
    <property type="entry name" value="Dehydroquinate synthase-like"/>
    <property type="match status" value="1"/>
</dbReference>
<feature type="domain" description="Fe-containing alcohol dehydrogenase-like C-terminal" evidence="3">
    <location>
        <begin position="199"/>
        <end position="395"/>
    </location>
</feature>
<dbReference type="Proteomes" id="UP000658690">
    <property type="component" value="Unassembled WGS sequence"/>
</dbReference>
<dbReference type="InterPro" id="IPR001670">
    <property type="entry name" value="ADH_Fe/GldA"/>
</dbReference>
<dbReference type="EMBL" id="WHOC01000176">
    <property type="protein sequence ID" value="NOU90835.1"/>
    <property type="molecule type" value="Genomic_DNA"/>
</dbReference>
<dbReference type="Pfam" id="PF25137">
    <property type="entry name" value="ADH_Fe_C"/>
    <property type="match status" value="1"/>
</dbReference>
<dbReference type="Gene3D" id="3.40.50.1970">
    <property type="match status" value="1"/>
</dbReference>
<evidence type="ECO:0000256" key="1">
    <source>
        <dbReference type="ARBA" id="ARBA00023002"/>
    </source>
</evidence>
<dbReference type="PROSITE" id="PS00913">
    <property type="entry name" value="ADH_IRON_1"/>
    <property type="match status" value="1"/>
</dbReference>
<gene>
    <name evidence="4" type="ORF">GC102_34655</name>
</gene>
<proteinExistence type="predicted"/>
<keyword evidence="5" id="KW-1185">Reference proteome</keyword>
<dbReference type="InterPro" id="IPR039697">
    <property type="entry name" value="Alcohol_dehydrogenase_Fe"/>
</dbReference>
<evidence type="ECO:0000313" key="5">
    <source>
        <dbReference type="Proteomes" id="UP000658690"/>
    </source>
</evidence>
<dbReference type="PANTHER" id="PTHR11496">
    <property type="entry name" value="ALCOHOL DEHYDROGENASE"/>
    <property type="match status" value="1"/>
</dbReference>
<organism evidence="4 5">
    <name type="scientific">Paenibacillus germinis</name>
    <dbReference type="NCBI Taxonomy" id="2654979"/>
    <lineage>
        <taxon>Bacteria</taxon>
        <taxon>Bacillati</taxon>
        <taxon>Bacillota</taxon>
        <taxon>Bacilli</taxon>
        <taxon>Bacillales</taxon>
        <taxon>Paenibacillaceae</taxon>
        <taxon>Paenibacillus</taxon>
    </lineage>
</organism>
<accession>A0ABX1ZBW3</accession>
<dbReference type="Pfam" id="PF00465">
    <property type="entry name" value="Fe-ADH"/>
    <property type="match status" value="1"/>
</dbReference>
<name>A0ABX1ZBW3_9BACL</name>
<protein>
    <submittedName>
        <fullName evidence="4">Iron-containing alcohol dehydrogenase</fullName>
    </submittedName>
</protein>
<comment type="caution">
    <text evidence="4">The sequence shown here is derived from an EMBL/GenBank/DDBJ whole genome shotgun (WGS) entry which is preliminary data.</text>
</comment>
<keyword evidence="1" id="KW-0560">Oxidoreductase</keyword>